<dbReference type="PANTHER" id="PTHR30085">
    <property type="entry name" value="AMINO ACID ABC TRANSPORTER PERMEASE"/>
    <property type="match status" value="1"/>
</dbReference>
<evidence type="ECO:0000256" key="2">
    <source>
        <dbReference type="ARBA" id="ARBA00022448"/>
    </source>
</evidence>
<dbReference type="PROSITE" id="PS01039">
    <property type="entry name" value="SBP_BACTERIAL_3"/>
    <property type="match status" value="1"/>
</dbReference>
<comment type="similarity">
    <text evidence="1 4">Belongs to the bacterial solute-binding protein 3 family.</text>
</comment>
<dbReference type="InterPro" id="IPR051455">
    <property type="entry name" value="Bact_solute-bind_prot3"/>
</dbReference>
<gene>
    <name evidence="8" type="ORF">ACFOW7_19440</name>
</gene>
<evidence type="ECO:0000256" key="5">
    <source>
        <dbReference type="SAM" id="SignalP"/>
    </source>
</evidence>
<dbReference type="Proteomes" id="UP001595791">
    <property type="component" value="Unassembled WGS sequence"/>
</dbReference>
<proteinExistence type="inferred from homology"/>
<keyword evidence="3 5" id="KW-0732">Signal</keyword>
<dbReference type="InterPro" id="IPR001320">
    <property type="entry name" value="Iontro_rcpt_C"/>
</dbReference>
<name>A0ABV8MXG2_9NEIS</name>
<evidence type="ECO:0000256" key="3">
    <source>
        <dbReference type="ARBA" id="ARBA00022729"/>
    </source>
</evidence>
<evidence type="ECO:0000256" key="1">
    <source>
        <dbReference type="ARBA" id="ARBA00010333"/>
    </source>
</evidence>
<dbReference type="Pfam" id="PF00497">
    <property type="entry name" value="SBP_bac_3"/>
    <property type="match status" value="1"/>
</dbReference>
<keyword evidence="9" id="KW-1185">Reference proteome</keyword>
<accession>A0ABV8MXG2</accession>
<dbReference type="Gene3D" id="3.40.190.10">
    <property type="entry name" value="Periplasmic binding protein-like II"/>
    <property type="match status" value="2"/>
</dbReference>
<organism evidence="8 9">
    <name type="scientific">Chitinimonas lacunae</name>
    <dbReference type="NCBI Taxonomy" id="1963018"/>
    <lineage>
        <taxon>Bacteria</taxon>
        <taxon>Pseudomonadati</taxon>
        <taxon>Pseudomonadota</taxon>
        <taxon>Betaproteobacteria</taxon>
        <taxon>Neisseriales</taxon>
        <taxon>Chitinibacteraceae</taxon>
        <taxon>Chitinimonas</taxon>
    </lineage>
</organism>
<dbReference type="InterPro" id="IPR001638">
    <property type="entry name" value="Solute-binding_3/MltF_N"/>
</dbReference>
<dbReference type="PANTHER" id="PTHR30085:SF6">
    <property type="entry name" value="ABC TRANSPORTER GLUTAMINE-BINDING PROTEIN GLNH"/>
    <property type="match status" value="1"/>
</dbReference>
<dbReference type="InterPro" id="IPR018313">
    <property type="entry name" value="SBP_3_CS"/>
</dbReference>
<evidence type="ECO:0000313" key="9">
    <source>
        <dbReference type="Proteomes" id="UP001595791"/>
    </source>
</evidence>
<evidence type="ECO:0000259" key="6">
    <source>
        <dbReference type="SMART" id="SM00062"/>
    </source>
</evidence>
<feature type="chain" id="PRO_5046556278" evidence="5">
    <location>
        <begin position="22"/>
        <end position="265"/>
    </location>
</feature>
<comment type="caution">
    <text evidence="8">The sequence shown here is derived from an EMBL/GenBank/DDBJ whole genome shotgun (WGS) entry which is preliminary data.</text>
</comment>
<dbReference type="EMBL" id="JBHSBU010000001">
    <property type="protein sequence ID" value="MFC4161515.1"/>
    <property type="molecule type" value="Genomic_DNA"/>
</dbReference>
<protein>
    <submittedName>
        <fullName evidence="8">Transporter substrate-binding domain-containing protein</fullName>
    </submittedName>
</protein>
<feature type="signal peptide" evidence="5">
    <location>
        <begin position="1"/>
        <end position="21"/>
    </location>
</feature>
<evidence type="ECO:0000256" key="4">
    <source>
        <dbReference type="RuleBase" id="RU003744"/>
    </source>
</evidence>
<dbReference type="SUPFAM" id="SSF53850">
    <property type="entry name" value="Periplasmic binding protein-like II"/>
    <property type="match status" value="1"/>
</dbReference>
<feature type="domain" description="Solute-binding protein family 3/N-terminal" evidence="6">
    <location>
        <begin position="32"/>
        <end position="252"/>
    </location>
</feature>
<dbReference type="SMART" id="SM00079">
    <property type="entry name" value="PBPe"/>
    <property type="match status" value="1"/>
</dbReference>
<keyword evidence="2" id="KW-0813">Transport</keyword>
<dbReference type="SMART" id="SM00062">
    <property type="entry name" value="PBPb"/>
    <property type="match status" value="1"/>
</dbReference>
<feature type="domain" description="Ionotropic glutamate receptor C-terminal" evidence="7">
    <location>
        <begin position="32"/>
        <end position="251"/>
    </location>
</feature>
<evidence type="ECO:0000313" key="8">
    <source>
        <dbReference type="EMBL" id="MFC4161515.1"/>
    </source>
</evidence>
<evidence type="ECO:0000259" key="7">
    <source>
        <dbReference type="SMART" id="SM00079"/>
    </source>
</evidence>
<dbReference type="RefSeq" id="WP_378167542.1">
    <property type="nucleotide sequence ID" value="NZ_JBHSBU010000001.1"/>
</dbReference>
<reference evidence="9" key="1">
    <citation type="journal article" date="2019" name="Int. J. Syst. Evol. Microbiol.">
        <title>The Global Catalogue of Microorganisms (GCM) 10K type strain sequencing project: providing services to taxonomists for standard genome sequencing and annotation.</title>
        <authorList>
            <consortium name="The Broad Institute Genomics Platform"/>
            <consortium name="The Broad Institute Genome Sequencing Center for Infectious Disease"/>
            <person name="Wu L."/>
            <person name="Ma J."/>
        </authorList>
    </citation>
    <scope>NUCLEOTIDE SEQUENCE [LARGE SCALE GENOMIC DNA]</scope>
    <source>
        <strain evidence="9">LMG 29894</strain>
    </source>
</reference>
<sequence>MSRPSVLLSASLLLAAVFAQADQLDDIKARGQLVAAVIADAPPFGSFNADKTVSGYDIDFASAIAKKIGVKLVVRDVQPSQRIPYVKQGQADIAVATLTKTSERAKEIDFSLGYFVTGQKFLVRRGKYNSIESLTRARIGVAQSTTSEAQLRKELPNSTVVLFPDNPEAIKALVDGQIDAVTTDEPVLAGLLAKLPNRGQFEIPEISISTEAYGIGIRKGEKRLQKLIDETLLEMEQSGEAERIFNRWFGPNSSTPLTRIFRIRS</sequence>